<reference evidence="4 5" key="1">
    <citation type="journal article" date="2012" name="J. Bacteriol.">
        <title>Complete Genome Sequence of Paenibacillus mucilaginosus 3016, a Bacterium Functional as Microbial Fertilizer.</title>
        <authorList>
            <person name="Ma M."/>
            <person name="Wang Z."/>
            <person name="Li L."/>
            <person name="Jiang X."/>
            <person name="Guan D."/>
            <person name="Cao F."/>
            <person name="Chen H."/>
            <person name="Wang X."/>
            <person name="Shen D."/>
            <person name="Du B."/>
            <person name="Li J."/>
        </authorList>
    </citation>
    <scope>NUCLEOTIDE SEQUENCE [LARGE SCALE GENOMIC DNA]</scope>
    <source>
        <strain evidence="4 5">3016</strain>
    </source>
</reference>
<gene>
    <name evidence="4" type="ORF">PM3016_1435</name>
</gene>
<dbReference type="PROSITE" id="PS50943">
    <property type="entry name" value="HTH_CROC1"/>
    <property type="match status" value="1"/>
</dbReference>
<dbReference type="RefSeq" id="WP_014368962.1">
    <property type="nucleotide sequence ID" value="NC_016935.1"/>
</dbReference>
<evidence type="ECO:0000259" key="3">
    <source>
        <dbReference type="PROSITE" id="PS50943"/>
    </source>
</evidence>
<proteinExistence type="predicted"/>
<dbReference type="KEGG" id="pmq:PM3016_1435"/>
<dbReference type="AlphaFoldDB" id="H6NEQ6"/>
<dbReference type="InterPro" id="IPR001387">
    <property type="entry name" value="Cro/C1-type_HTH"/>
</dbReference>
<dbReference type="PANTHER" id="PTHR46558:SF11">
    <property type="entry name" value="HTH-TYPE TRANSCRIPTIONAL REGULATOR XRE"/>
    <property type="match status" value="1"/>
</dbReference>
<dbReference type="Gene3D" id="1.10.260.40">
    <property type="entry name" value="lambda repressor-like DNA-binding domains"/>
    <property type="match status" value="1"/>
</dbReference>
<dbReference type="SMART" id="SM00530">
    <property type="entry name" value="HTH_XRE"/>
    <property type="match status" value="1"/>
</dbReference>
<keyword evidence="2" id="KW-0175">Coiled coil</keyword>
<dbReference type="EMBL" id="CP003235">
    <property type="protein sequence ID" value="AFC28360.1"/>
    <property type="molecule type" value="Genomic_DNA"/>
</dbReference>
<dbReference type="HOGENOM" id="CLU_066192_4_2_9"/>
<protein>
    <recommendedName>
        <fullName evidence="3">HTH cro/C1-type domain-containing protein</fullName>
    </recommendedName>
</protein>
<accession>H6NEQ6</accession>
<keyword evidence="5" id="KW-1185">Reference proteome</keyword>
<dbReference type="PANTHER" id="PTHR46558">
    <property type="entry name" value="TRACRIPTIONAL REGULATORY PROTEIN-RELATED-RELATED"/>
    <property type="match status" value="1"/>
</dbReference>
<feature type="coiled-coil region" evidence="2">
    <location>
        <begin position="98"/>
        <end position="125"/>
    </location>
</feature>
<dbReference type="SUPFAM" id="SSF47413">
    <property type="entry name" value="lambda repressor-like DNA-binding domains"/>
    <property type="match status" value="1"/>
</dbReference>
<organism evidence="4 5">
    <name type="scientific">Paenibacillus mucilaginosus 3016</name>
    <dbReference type="NCBI Taxonomy" id="1116391"/>
    <lineage>
        <taxon>Bacteria</taxon>
        <taxon>Bacillati</taxon>
        <taxon>Bacillota</taxon>
        <taxon>Bacilli</taxon>
        <taxon>Bacillales</taxon>
        <taxon>Paenibacillaceae</taxon>
        <taxon>Paenibacillus</taxon>
    </lineage>
</organism>
<name>H6NEQ6_9BACL</name>
<evidence type="ECO:0000256" key="2">
    <source>
        <dbReference type="SAM" id="Coils"/>
    </source>
</evidence>
<dbReference type="InterPro" id="IPR010982">
    <property type="entry name" value="Lambda_DNA-bd_dom_sf"/>
</dbReference>
<sequence>MLDLGNRIKYLREKRAWTQKEFAAKTKLTIVQLSRYETNDRKPDPEALKRIADILETSTDYLLGRTNDPAPLPEVKDPLDDPDMDLFFYGWEKLTPERQEEVKAYVRAQLLMQEAEEREKKSKKK</sequence>
<evidence type="ECO:0000256" key="1">
    <source>
        <dbReference type="ARBA" id="ARBA00023125"/>
    </source>
</evidence>
<dbReference type="GO" id="GO:0003677">
    <property type="term" value="F:DNA binding"/>
    <property type="evidence" value="ECO:0007669"/>
    <property type="project" value="UniProtKB-KW"/>
</dbReference>
<feature type="domain" description="HTH cro/C1-type" evidence="3">
    <location>
        <begin position="8"/>
        <end position="62"/>
    </location>
</feature>
<dbReference type="Pfam" id="PF01381">
    <property type="entry name" value="HTH_3"/>
    <property type="match status" value="1"/>
</dbReference>
<evidence type="ECO:0000313" key="4">
    <source>
        <dbReference type="EMBL" id="AFC28360.1"/>
    </source>
</evidence>
<keyword evidence="1" id="KW-0238">DNA-binding</keyword>
<dbReference type="STRING" id="1116391.PM3016_1435"/>
<evidence type="ECO:0000313" key="5">
    <source>
        <dbReference type="Proteomes" id="UP000007523"/>
    </source>
</evidence>
<dbReference type="CDD" id="cd00093">
    <property type="entry name" value="HTH_XRE"/>
    <property type="match status" value="1"/>
</dbReference>
<dbReference type="Proteomes" id="UP000007523">
    <property type="component" value="Chromosome"/>
</dbReference>